<protein>
    <submittedName>
        <fullName evidence="2">Uncharacterized coiled-coil DUF342 family protein</fullName>
    </submittedName>
</protein>
<dbReference type="Proteomes" id="UP000275356">
    <property type="component" value="Unassembled WGS sequence"/>
</dbReference>
<organism evidence="2 3">
    <name type="scientific">Salana multivorans</name>
    <dbReference type="NCBI Taxonomy" id="120377"/>
    <lineage>
        <taxon>Bacteria</taxon>
        <taxon>Bacillati</taxon>
        <taxon>Actinomycetota</taxon>
        <taxon>Actinomycetes</taxon>
        <taxon>Micrococcales</taxon>
        <taxon>Beutenbergiaceae</taxon>
        <taxon>Salana</taxon>
    </lineage>
</organism>
<feature type="coiled-coil region" evidence="1">
    <location>
        <begin position="215"/>
        <end position="242"/>
    </location>
</feature>
<evidence type="ECO:0000313" key="2">
    <source>
        <dbReference type="EMBL" id="ROR95519.1"/>
    </source>
</evidence>
<evidence type="ECO:0000256" key="1">
    <source>
        <dbReference type="SAM" id="Coils"/>
    </source>
</evidence>
<proteinExistence type="predicted"/>
<reference evidence="2 3" key="1">
    <citation type="submission" date="2018-11" db="EMBL/GenBank/DDBJ databases">
        <title>Sequencing the genomes of 1000 actinobacteria strains.</title>
        <authorList>
            <person name="Klenk H.-P."/>
        </authorList>
    </citation>
    <scope>NUCLEOTIDE SEQUENCE [LARGE SCALE GENOMIC DNA]</scope>
    <source>
        <strain evidence="2 3">DSM 13521</strain>
    </source>
</reference>
<accession>A0A3N2D6X4</accession>
<gene>
    <name evidence="2" type="ORF">EDD28_0075</name>
</gene>
<dbReference type="OrthoDB" id="177147at2"/>
<keyword evidence="1" id="KW-0175">Coiled coil</keyword>
<name>A0A3N2D6X4_9MICO</name>
<keyword evidence="3" id="KW-1185">Reference proteome</keyword>
<dbReference type="RefSeq" id="WP_148059496.1">
    <property type="nucleotide sequence ID" value="NZ_RKHQ01000001.1"/>
</dbReference>
<dbReference type="EMBL" id="RKHQ01000001">
    <property type="protein sequence ID" value="ROR95519.1"/>
    <property type="molecule type" value="Genomic_DNA"/>
</dbReference>
<evidence type="ECO:0000313" key="3">
    <source>
        <dbReference type="Proteomes" id="UP000275356"/>
    </source>
</evidence>
<comment type="caution">
    <text evidence="2">The sequence shown here is derived from an EMBL/GenBank/DDBJ whole genome shotgun (WGS) entry which is preliminary data.</text>
</comment>
<sequence length="1362" mass="143776">MHEVGRVGVRVLPNTKGFHKKLKIFLEKEEGRHELKINLELDEHGLTRDARRAVQAAQERVQDIEVGVDLDRRGLKNLERNLGDLAARRHVTLDVDADTDALRDRFERFARSVHWRNIGGKDLDVDVAPIYPKIKRAADEAMARGETIRVGVDFDGDAADRLGRQIRSIQKRLEDVQAGRPIRMDLWVDPDHLERQLSELRRRHDEATQAIEVRAELHRESAHRIKEQLDDITEKHRKAKIEAEAQVLSARAQLAVLARDRFVTLHARVSEKSLRAASTTLAALSGARMVSNTFERMWDWAKNLDKSIPLISAASSAIALLGQVATTSVSNILSLVTSLAQVAPLALTLPGIAAGFAIGVGVMVAALRDFNTELPLVKRAMGEMQDSISAKFWDRAKAPMESLANSILPRLRDGFDRTATSIGGWFAELSKAFESRLGDGSIEDMFGSLSESIEISSGHAQSLVDIIWDLGRIGARQLPRLAAWGGEIADSFAEWLNINEANGNIDLWVDRAIAKLSSLGSIVRDTGSIFYWLGHAAEEGGAATLEGAADALERWKEIVKSDEFQSKMTGFFKAFHWGLDVVGHRTGPAFTRWLEKLRTGLMEMSTTLSPAIGSFLGQFFDLLSSPAVDQGWSDLLSGLADGLSGFSDHLPGMEGGLGALMSILGTLSRQFLPVLGQAFEWLSGVLEENGPKIEAIITNFSTQFSQMIDKYGPTVKEWIGTFVDWVEDLSAQEGSLGRITGTLIGLWGAFKLFGALGSVAGVLSKLSAGLKTLSGGGAGLGQTATGLTGVSRALALLSPGTIGALGGAAAGIAVLALYMKHLYDEYPFVQEAFDGMTASWGNFAAAAREHDYTVKILNGLLEILEDITGVDFSNLDWGRLWKGMDVAAAIGFADGLDAVTASLDTLSAVLRGDWSSAWANVTSFLNGDNLFAQIARNVAAWSPIAIVNGIANKFIAAGLPSMMDVGRQIMAGLARGITQGPAMVWNAIGTAVGWLVDKAKELLGIHSPSTVFIQIGRDVIAGLIQGLTPTGIAEAMAGVVDAILSGATGAGSLLFPAGQGIVGNLLSGILSRSGDGESSGAEFARRYVKGAAGVDFFTPGAQSSGRMVDGLLSSGQPANSAGVTLGRKVVDGTLTANMAGAATILVQRWVAALTGLVHLSRQAGEAMSSYLAAGAAGGAGAMSSAGGSLARAFASGVAGGSGAARSAGAAVASSAMSATAGYSAYSSGAAIGATFASGIRSQIAAVRSAANALVASARDYLPRSPARVGPFSGSGYGGWGESIADELVAGMVRRTPNVAAASDRMMRAVDLTAESPDVEAASGAAGATHITVQVDVDDLAGIRSLEEWVQMANVWRAQGVRA</sequence>